<dbReference type="RefSeq" id="XP_003057718.1">
    <property type="nucleotide sequence ID" value="XM_003057672.1"/>
</dbReference>
<feature type="domain" description="SAM-dependent MTase RsmB/NOP-type" evidence="12">
    <location>
        <begin position="109"/>
        <end position="471"/>
    </location>
</feature>
<dbReference type="GO" id="GO:0000049">
    <property type="term" value="F:tRNA binding"/>
    <property type="evidence" value="ECO:0007669"/>
    <property type="project" value="UniProtKB-KW"/>
</dbReference>
<dbReference type="InterPro" id="IPR049560">
    <property type="entry name" value="MeTrfase_RsmB-F_NOP2_cat"/>
</dbReference>
<dbReference type="SUPFAM" id="SSF53335">
    <property type="entry name" value="S-adenosyl-L-methionine-dependent methyltransferases"/>
    <property type="match status" value="1"/>
</dbReference>
<keyword evidence="3" id="KW-0820">tRNA-binding</keyword>
<dbReference type="PANTHER" id="PTHR22808:SF1">
    <property type="entry name" value="RNA CYTOSINE-C(5)-METHYLTRANSFERASE NSUN2-RELATED"/>
    <property type="match status" value="1"/>
</dbReference>
<evidence type="ECO:0000259" key="12">
    <source>
        <dbReference type="PROSITE" id="PS51686"/>
    </source>
</evidence>
<evidence type="ECO:0000256" key="9">
    <source>
        <dbReference type="ARBA" id="ARBA00023242"/>
    </source>
</evidence>
<dbReference type="InterPro" id="IPR023270">
    <property type="entry name" value="RCMT_NCL1"/>
</dbReference>
<dbReference type="InterPro" id="IPR018314">
    <property type="entry name" value="RsmB/NOL1/NOP2-like_CS"/>
</dbReference>
<dbReference type="PROSITE" id="PS51686">
    <property type="entry name" value="SAM_MT_RSMB_NOP"/>
    <property type="match status" value="1"/>
</dbReference>
<feature type="active site" description="Nucleophile" evidence="10">
    <location>
        <position position="365"/>
    </location>
</feature>
<dbReference type="PRINTS" id="PR02011">
    <property type="entry name" value="RCMTNCL1"/>
</dbReference>
<dbReference type="GO" id="GO:0016428">
    <property type="term" value="F:tRNA (cytidine-5-)-methyltransferase activity"/>
    <property type="evidence" value="ECO:0007669"/>
    <property type="project" value="InterPro"/>
</dbReference>
<evidence type="ECO:0000256" key="7">
    <source>
        <dbReference type="ARBA" id="ARBA00022694"/>
    </source>
</evidence>
<feature type="compositionally biased region" description="Gly residues" evidence="11">
    <location>
        <begin position="43"/>
        <end position="54"/>
    </location>
</feature>
<keyword evidence="6 10" id="KW-0949">S-adenosyl-L-methionine</keyword>
<dbReference type="PRINTS" id="PR02008">
    <property type="entry name" value="RCMTFAMILY"/>
</dbReference>
<dbReference type="KEGG" id="mpp:MICPUCDRAFT_15736"/>
<dbReference type="GeneID" id="9683528"/>
<dbReference type="PROSITE" id="PS01153">
    <property type="entry name" value="NOL1_NOP2_SUN"/>
    <property type="match status" value="1"/>
</dbReference>
<dbReference type="eggNOG" id="KOG2198">
    <property type="taxonomic scope" value="Eukaryota"/>
</dbReference>
<dbReference type="Pfam" id="PF01189">
    <property type="entry name" value="Methyltr_RsmB-F"/>
    <property type="match status" value="1"/>
</dbReference>
<accession>C1MQ96</accession>
<comment type="similarity">
    <text evidence="2 10">Belongs to the class I-like SAM-binding methyltransferase superfamily. RsmB/NOP family.</text>
</comment>
<dbReference type="GO" id="GO:0005634">
    <property type="term" value="C:nucleus"/>
    <property type="evidence" value="ECO:0007669"/>
    <property type="project" value="UniProtKB-SubCell"/>
</dbReference>
<feature type="region of interest" description="Disordered" evidence="11">
    <location>
        <begin position="1"/>
        <end position="59"/>
    </location>
</feature>
<evidence type="ECO:0000256" key="3">
    <source>
        <dbReference type="ARBA" id="ARBA00022555"/>
    </source>
</evidence>
<feature type="binding site" evidence="10">
    <location>
        <begin position="222"/>
        <end position="228"/>
    </location>
    <ligand>
        <name>S-adenosyl-L-methionine</name>
        <dbReference type="ChEBI" id="CHEBI:59789"/>
    </ligand>
</feature>
<dbReference type="InterPro" id="IPR023267">
    <property type="entry name" value="RCMT"/>
</dbReference>
<feature type="binding site" evidence="10">
    <location>
        <position position="257"/>
    </location>
    <ligand>
        <name>S-adenosyl-L-methionine</name>
        <dbReference type="ChEBI" id="CHEBI:59789"/>
    </ligand>
</feature>
<organism evidence="14">
    <name type="scientific">Micromonas pusilla (strain CCMP1545)</name>
    <name type="common">Picoplanktonic green alga</name>
    <dbReference type="NCBI Taxonomy" id="564608"/>
    <lineage>
        <taxon>Eukaryota</taxon>
        <taxon>Viridiplantae</taxon>
        <taxon>Chlorophyta</taxon>
        <taxon>Mamiellophyceae</taxon>
        <taxon>Mamiellales</taxon>
        <taxon>Mamiellaceae</taxon>
        <taxon>Micromonas</taxon>
    </lineage>
</organism>
<evidence type="ECO:0000256" key="10">
    <source>
        <dbReference type="PROSITE-ProRule" id="PRU01023"/>
    </source>
</evidence>
<keyword evidence="14" id="KW-1185">Reference proteome</keyword>
<dbReference type="GO" id="GO:0030488">
    <property type="term" value="P:tRNA methylation"/>
    <property type="evidence" value="ECO:0007669"/>
    <property type="project" value="UniProtKB-ARBA"/>
</dbReference>
<keyword evidence="7" id="KW-0819">tRNA processing</keyword>
<evidence type="ECO:0000256" key="2">
    <source>
        <dbReference type="ARBA" id="ARBA00007494"/>
    </source>
</evidence>
<evidence type="ECO:0000313" key="14">
    <source>
        <dbReference type="Proteomes" id="UP000001876"/>
    </source>
</evidence>
<proteinExistence type="inferred from homology"/>
<keyword evidence="9" id="KW-0539">Nucleus</keyword>
<keyword evidence="4 10" id="KW-0489">Methyltransferase</keyword>
<evidence type="ECO:0000256" key="8">
    <source>
        <dbReference type="ARBA" id="ARBA00022884"/>
    </source>
</evidence>
<evidence type="ECO:0000256" key="1">
    <source>
        <dbReference type="ARBA" id="ARBA00004123"/>
    </source>
</evidence>
<dbReference type="Gene3D" id="3.40.50.150">
    <property type="entry name" value="Vaccinia Virus protein VP39"/>
    <property type="match status" value="1"/>
</dbReference>
<comment type="caution">
    <text evidence="10">Lacks conserved residue(s) required for the propagation of feature annotation.</text>
</comment>
<feature type="non-terminal residue" evidence="13">
    <location>
        <position position="473"/>
    </location>
</feature>
<dbReference type="EMBL" id="GG663738">
    <property type="protein sequence ID" value="EEH57669.1"/>
    <property type="molecule type" value="Genomic_DNA"/>
</dbReference>
<protein>
    <submittedName>
        <fullName evidence="13">Predicted protein</fullName>
    </submittedName>
</protein>
<dbReference type="InterPro" id="IPR029063">
    <property type="entry name" value="SAM-dependent_MTases_sf"/>
</dbReference>
<name>C1MQ96_MICPC</name>
<comment type="subcellular location">
    <subcellularLocation>
        <location evidence="1">Nucleus</location>
    </subcellularLocation>
</comment>
<dbReference type="InterPro" id="IPR001678">
    <property type="entry name" value="MeTrfase_RsmB-F_NOP2_dom"/>
</dbReference>
<sequence length="473" mass="51201">MAGRGGRGGSGRGGFSPGGRAGRGFTPGGGRGGGGRGRDGGRGRGGGGGGGGAAGTKRQRDLADDELGERYDGFGGGDGFADASKLRNDKFEAYYQHQGVVPRDEWESMMDAFRTPLPLTFRVNMSGKFRESTRNTLEKTLFPGIRAHTTRPPRALRWYPDALAWQVDVPKDALKKSDDFRALHRFLVQANETGAITRQEAVSMIPPLLLDVKPSHRVLDMCAAPGSKTFQLLEMLHHKASGETGAEAPAGVVVANDASLQRANLLTHQTKRSNSPALIVTNHQAQKFPFLIEAGKGGDERRPILFDRVLADVPCSGDGTLRKSPDLWKKWTPGSGVDLHGLQLEIATHAVRLLKVGGRLVYSTCSLNPLEDEAVVAALLRRGKGSLKLVDVSEKLPGLKRRPGMRTWHVGDVFGWHETPNGDGRRQRNVCETMWPPSGKAASEMRLDRCVRILPHLDDTGGFFIVAIDKVAE</sequence>
<gene>
    <name evidence="13" type="ORF">MICPUCDRAFT_15736</name>
</gene>
<dbReference type="OrthoDB" id="495429at2759"/>
<dbReference type="PANTHER" id="PTHR22808">
    <property type="entry name" value="NCL1 YEAST -RELATED NOL1/NOP2/FMU SUN DOMAIN-CONTAINING"/>
    <property type="match status" value="1"/>
</dbReference>
<keyword evidence="5 10" id="KW-0808">Transferase</keyword>
<feature type="binding site" evidence="10">
    <location>
        <position position="312"/>
    </location>
    <ligand>
        <name>S-adenosyl-L-methionine</name>
        <dbReference type="ChEBI" id="CHEBI:59789"/>
    </ligand>
</feature>
<evidence type="ECO:0000256" key="5">
    <source>
        <dbReference type="ARBA" id="ARBA00022679"/>
    </source>
</evidence>
<dbReference type="STRING" id="564608.C1MQ96"/>
<evidence type="ECO:0000256" key="4">
    <source>
        <dbReference type="ARBA" id="ARBA00022603"/>
    </source>
</evidence>
<keyword evidence="8 10" id="KW-0694">RNA-binding</keyword>
<feature type="compositionally biased region" description="Gly residues" evidence="11">
    <location>
        <begin position="1"/>
        <end position="35"/>
    </location>
</feature>
<dbReference type="Proteomes" id="UP000001876">
    <property type="component" value="Unassembled WGS sequence"/>
</dbReference>
<reference evidence="13 14" key="1">
    <citation type="journal article" date="2009" name="Science">
        <title>Green evolution and dynamic adaptations revealed by genomes of the marine picoeukaryotes Micromonas.</title>
        <authorList>
            <person name="Worden A.Z."/>
            <person name="Lee J.H."/>
            <person name="Mock T."/>
            <person name="Rouze P."/>
            <person name="Simmons M.P."/>
            <person name="Aerts A.L."/>
            <person name="Allen A.E."/>
            <person name="Cuvelier M.L."/>
            <person name="Derelle E."/>
            <person name="Everett M.V."/>
            <person name="Foulon E."/>
            <person name="Grimwood J."/>
            <person name="Gundlach H."/>
            <person name="Henrissat B."/>
            <person name="Napoli C."/>
            <person name="McDonald S.M."/>
            <person name="Parker M.S."/>
            <person name="Rombauts S."/>
            <person name="Salamov A."/>
            <person name="Von Dassow P."/>
            <person name="Badger J.H."/>
            <person name="Coutinho P.M."/>
            <person name="Demir E."/>
            <person name="Dubchak I."/>
            <person name="Gentemann C."/>
            <person name="Eikrem W."/>
            <person name="Gready J.E."/>
            <person name="John U."/>
            <person name="Lanier W."/>
            <person name="Lindquist E.A."/>
            <person name="Lucas S."/>
            <person name="Mayer K.F."/>
            <person name="Moreau H."/>
            <person name="Not F."/>
            <person name="Otillar R."/>
            <person name="Panaud O."/>
            <person name="Pangilinan J."/>
            <person name="Paulsen I."/>
            <person name="Piegu B."/>
            <person name="Poliakov A."/>
            <person name="Robbens S."/>
            <person name="Schmutz J."/>
            <person name="Toulza E."/>
            <person name="Wyss T."/>
            <person name="Zelensky A."/>
            <person name="Zhou K."/>
            <person name="Armbrust E.V."/>
            <person name="Bhattacharya D."/>
            <person name="Goodenough U.W."/>
            <person name="Van de Peer Y."/>
            <person name="Grigoriev I.V."/>
        </authorList>
    </citation>
    <scope>NUCLEOTIDE SEQUENCE [LARGE SCALE GENOMIC DNA]</scope>
    <source>
        <strain evidence="13 14">CCMP1545</strain>
    </source>
</reference>
<dbReference type="OMA" id="NHQAQKF"/>
<dbReference type="AlphaFoldDB" id="C1MQ96"/>
<evidence type="ECO:0000256" key="6">
    <source>
        <dbReference type="ARBA" id="ARBA00022691"/>
    </source>
</evidence>
<evidence type="ECO:0000256" key="11">
    <source>
        <dbReference type="SAM" id="MobiDB-lite"/>
    </source>
</evidence>
<evidence type="ECO:0000313" key="13">
    <source>
        <dbReference type="EMBL" id="EEH57669.1"/>
    </source>
</evidence>